<dbReference type="EMBL" id="JAUEPR010000010">
    <property type="protein sequence ID" value="KAK0480076.1"/>
    <property type="molecule type" value="Genomic_DNA"/>
</dbReference>
<dbReference type="Proteomes" id="UP001175227">
    <property type="component" value="Unassembled WGS sequence"/>
</dbReference>
<proteinExistence type="predicted"/>
<accession>A0AA39P9H9</accession>
<keyword evidence="2" id="KW-1185">Reference proteome</keyword>
<comment type="caution">
    <text evidence="1">The sequence shown here is derived from an EMBL/GenBank/DDBJ whole genome shotgun (WGS) entry which is preliminary data.</text>
</comment>
<gene>
    <name evidence="1" type="ORF">IW261DRAFT_1475966</name>
</gene>
<evidence type="ECO:0000313" key="1">
    <source>
        <dbReference type="EMBL" id="KAK0480076.1"/>
    </source>
</evidence>
<dbReference type="AlphaFoldDB" id="A0AA39P9H9"/>
<name>A0AA39P9H9_9AGAR</name>
<organism evidence="1 2">
    <name type="scientific">Armillaria novae-zelandiae</name>
    <dbReference type="NCBI Taxonomy" id="153914"/>
    <lineage>
        <taxon>Eukaryota</taxon>
        <taxon>Fungi</taxon>
        <taxon>Dikarya</taxon>
        <taxon>Basidiomycota</taxon>
        <taxon>Agaricomycotina</taxon>
        <taxon>Agaricomycetes</taxon>
        <taxon>Agaricomycetidae</taxon>
        <taxon>Agaricales</taxon>
        <taxon>Marasmiineae</taxon>
        <taxon>Physalacriaceae</taxon>
        <taxon>Armillaria</taxon>
    </lineage>
</organism>
<sequence>MPTAFFHDLATRDARHRLPCLHRLARKEDLVTKDSGFIIYPAKFSLQLLSDYERNIPASLDDSLNAEGRNEAFVKRARQNPGKFMQVDPVSAQQRDWSATGHIGCHWGFWNDGTWDFLVDPSHGDDERDSLDDESYDTNIDGIDVMKARIDQFTKSVAGREETHF</sequence>
<evidence type="ECO:0000313" key="2">
    <source>
        <dbReference type="Proteomes" id="UP001175227"/>
    </source>
</evidence>
<reference evidence="1" key="1">
    <citation type="submission" date="2023-06" db="EMBL/GenBank/DDBJ databases">
        <authorList>
            <consortium name="Lawrence Berkeley National Laboratory"/>
            <person name="Ahrendt S."/>
            <person name="Sahu N."/>
            <person name="Indic B."/>
            <person name="Wong-Bajracharya J."/>
            <person name="Merenyi Z."/>
            <person name="Ke H.-M."/>
            <person name="Monk M."/>
            <person name="Kocsube S."/>
            <person name="Drula E."/>
            <person name="Lipzen A."/>
            <person name="Balint B."/>
            <person name="Henrissat B."/>
            <person name="Andreopoulos B."/>
            <person name="Martin F.M."/>
            <person name="Harder C.B."/>
            <person name="Rigling D."/>
            <person name="Ford K.L."/>
            <person name="Foster G.D."/>
            <person name="Pangilinan J."/>
            <person name="Papanicolaou A."/>
            <person name="Barry K."/>
            <person name="LaButti K."/>
            <person name="Viragh M."/>
            <person name="Koriabine M."/>
            <person name="Yan M."/>
            <person name="Riley R."/>
            <person name="Champramary S."/>
            <person name="Plett K.L."/>
            <person name="Tsai I.J."/>
            <person name="Slot J."/>
            <person name="Sipos G."/>
            <person name="Plett J."/>
            <person name="Nagy L.G."/>
            <person name="Grigoriev I.V."/>
        </authorList>
    </citation>
    <scope>NUCLEOTIDE SEQUENCE</scope>
    <source>
        <strain evidence="1">ICMP 16352</strain>
    </source>
</reference>
<protein>
    <submittedName>
        <fullName evidence="1">Uncharacterized protein</fullName>
    </submittedName>
</protein>